<dbReference type="SUPFAM" id="SSF46938">
    <property type="entry name" value="CRAL/TRIO N-terminal domain"/>
    <property type="match status" value="1"/>
</dbReference>
<reference evidence="2" key="1">
    <citation type="submission" date="2020-07" db="EMBL/GenBank/DDBJ databases">
        <title>Multicomponent nature underlies the extraordinary mechanical properties of spider dragline silk.</title>
        <authorList>
            <person name="Kono N."/>
            <person name="Nakamura H."/>
            <person name="Mori M."/>
            <person name="Yoshida Y."/>
            <person name="Ohtoshi R."/>
            <person name="Malay A.D."/>
            <person name="Moran D.A.P."/>
            <person name="Tomita M."/>
            <person name="Numata K."/>
            <person name="Arakawa K."/>
        </authorList>
    </citation>
    <scope>NUCLEOTIDE SEQUENCE</scope>
</reference>
<dbReference type="InterPro" id="IPR001251">
    <property type="entry name" value="CRAL-TRIO_dom"/>
</dbReference>
<dbReference type="InterPro" id="IPR036598">
    <property type="entry name" value="GOLD_dom_sf"/>
</dbReference>
<organism evidence="2 3">
    <name type="scientific">Trichonephila clavata</name>
    <name type="common">Joro spider</name>
    <name type="synonym">Nephila clavata</name>
    <dbReference type="NCBI Taxonomy" id="2740835"/>
    <lineage>
        <taxon>Eukaryota</taxon>
        <taxon>Metazoa</taxon>
        <taxon>Ecdysozoa</taxon>
        <taxon>Arthropoda</taxon>
        <taxon>Chelicerata</taxon>
        <taxon>Arachnida</taxon>
        <taxon>Araneae</taxon>
        <taxon>Araneomorphae</taxon>
        <taxon>Entelegynae</taxon>
        <taxon>Araneoidea</taxon>
        <taxon>Nephilidae</taxon>
        <taxon>Trichonephila</taxon>
    </lineage>
</organism>
<dbReference type="SUPFAM" id="SSF52087">
    <property type="entry name" value="CRAL/TRIO domain"/>
    <property type="match status" value="1"/>
</dbReference>
<dbReference type="GO" id="GO:0005737">
    <property type="term" value="C:cytoplasm"/>
    <property type="evidence" value="ECO:0007669"/>
    <property type="project" value="TreeGrafter"/>
</dbReference>
<dbReference type="SMART" id="SM00516">
    <property type="entry name" value="SEC14"/>
    <property type="match status" value="1"/>
</dbReference>
<dbReference type="AlphaFoldDB" id="A0A8X6FPA4"/>
<evidence type="ECO:0000313" key="3">
    <source>
        <dbReference type="Proteomes" id="UP000887116"/>
    </source>
</evidence>
<protein>
    <submittedName>
        <fullName evidence="2">SEC14-like protein 4</fullName>
    </submittedName>
</protein>
<dbReference type="Proteomes" id="UP000887116">
    <property type="component" value="Unassembled WGS sequence"/>
</dbReference>
<accession>A0A8X6FPA4</accession>
<dbReference type="PANTHER" id="PTHR23324:SF83">
    <property type="entry name" value="SEC14-LIKE PROTEIN 2"/>
    <property type="match status" value="1"/>
</dbReference>
<dbReference type="EMBL" id="BMAO01022764">
    <property type="protein sequence ID" value="GFQ84149.1"/>
    <property type="molecule type" value="Genomic_DNA"/>
</dbReference>
<dbReference type="Pfam" id="PF00650">
    <property type="entry name" value="CRAL_TRIO"/>
    <property type="match status" value="1"/>
</dbReference>
<proteinExistence type="predicted"/>
<dbReference type="InterPro" id="IPR036273">
    <property type="entry name" value="CRAL/TRIO_N_dom_sf"/>
</dbReference>
<dbReference type="PROSITE" id="PS50191">
    <property type="entry name" value="CRAL_TRIO"/>
    <property type="match status" value="1"/>
</dbReference>
<gene>
    <name evidence="2" type="primary">Sec14l4</name>
    <name evidence="2" type="ORF">TNCT_705641</name>
</gene>
<sequence>METTGEKPPNPDQEIIKEFRKNLSDVLTSAHTDKILIKWLRAGNFNLRKCEYLFRENLACRALYDIDSFADHGRIPEVAEKYGFVSPFGFAKDRTPLFYVAMGRGDLYGFVASISSYEICWYCSTCFEKDLKRARMEGKKLGKELNEVTYVVDMEGFTLTRSARTCVVETAFDLFRLMQDLYPEVWKNLLVVNAAFYFYQAFNILKPIFRHTFLQNIYVVSKENTSDLLLKYIDEDVLPVFLGGKRVDSKGDPMCREFMRFGGPVPEKYYLSYRPPLLPSDPGVESVYIAAKSVYNHPLVISSPNSRLHIELRSEGGSINTTVLFRELGPDPKNPDIPPSNVYLDEHNESHRVRLISPCVKLQIHMSPVDVFCNAPWPGIYIFRFDNTCNWLSSRRLIFRFTILPPKS</sequence>
<dbReference type="Gene3D" id="2.60.120.680">
    <property type="entry name" value="GOLD domain"/>
    <property type="match status" value="1"/>
</dbReference>
<dbReference type="SUPFAM" id="SSF101576">
    <property type="entry name" value="Supernatant protein factor (SPF), C-terminal domain"/>
    <property type="match status" value="1"/>
</dbReference>
<dbReference type="InterPro" id="IPR036865">
    <property type="entry name" value="CRAL-TRIO_dom_sf"/>
</dbReference>
<comment type="caution">
    <text evidence="2">The sequence shown here is derived from an EMBL/GenBank/DDBJ whole genome shotgun (WGS) entry which is preliminary data.</text>
</comment>
<feature type="domain" description="CRAL-TRIO" evidence="1">
    <location>
        <begin position="75"/>
        <end position="250"/>
    </location>
</feature>
<evidence type="ECO:0000313" key="2">
    <source>
        <dbReference type="EMBL" id="GFQ84149.1"/>
    </source>
</evidence>
<dbReference type="InterPro" id="IPR051064">
    <property type="entry name" value="SEC14/CRAL-TRIO_domain"/>
</dbReference>
<dbReference type="PANTHER" id="PTHR23324">
    <property type="entry name" value="SEC14 RELATED PROTEIN"/>
    <property type="match status" value="1"/>
</dbReference>
<dbReference type="Gene3D" id="3.40.525.10">
    <property type="entry name" value="CRAL-TRIO lipid binding domain"/>
    <property type="match status" value="1"/>
</dbReference>
<evidence type="ECO:0000259" key="1">
    <source>
        <dbReference type="PROSITE" id="PS50191"/>
    </source>
</evidence>
<name>A0A8X6FPA4_TRICU</name>
<dbReference type="CDD" id="cd00170">
    <property type="entry name" value="SEC14"/>
    <property type="match status" value="1"/>
</dbReference>
<dbReference type="OrthoDB" id="6416797at2759"/>
<keyword evidence="3" id="KW-1185">Reference proteome</keyword>